<accession>F4LLD3</accession>
<organism evidence="1 2">
    <name type="scientific">Treponema brennaborense (strain DSM 12168 / CIP 105900 / DD5/3)</name>
    <dbReference type="NCBI Taxonomy" id="906968"/>
    <lineage>
        <taxon>Bacteria</taxon>
        <taxon>Pseudomonadati</taxon>
        <taxon>Spirochaetota</taxon>
        <taxon>Spirochaetia</taxon>
        <taxon>Spirochaetales</taxon>
        <taxon>Treponemataceae</taxon>
        <taxon>Treponema</taxon>
    </lineage>
</organism>
<dbReference type="AlphaFoldDB" id="F4LLD3"/>
<proteinExistence type="predicted"/>
<dbReference type="KEGG" id="tbe:Trebr_0160"/>
<dbReference type="Pfam" id="PF12636">
    <property type="entry name" value="DUF3781"/>
    <property type="match status" value="1"/>
</dbReference>
<dbReference type="HOGENOM" id="CLU_174892_0_0_12"/>
<evidence type="ECO:0000313" key="2">
    <source>
        <dbReference type="Proteomes" id="UP000006546"/>
    </source>
</evidence>
<name>F4LLD3_TREBD</name>
<dbReference type="EMBL" id="CP002696">
    <property type="protein sequence ID" value="AEE15611.1"/>
    <property type="molecule type" value="Genomic_DNA"/>
</dbReference>
<evidence type="ECO:0008006" key="3">
    <source>
        <dbReference type="Google" id="ProtNLM"/>
    </source>
</evidence>
<reference evidence="2" key="1">
    <citation type="submission" date="2011-04" db="EMBL/GenBank/DDBJ databases">
        <title>The complete genome of Treponema brennaborense DSM 12168.</title>
        <authorList>
            <person name="Lucas S."/>
            <person name="Han J."/>
            <person name="Lapidus A."/>
            <person name="Bruce D."/>
            <person name="Goodwin L."/>
            <person name="Pitluck S."/>
            <person name="Peters L."/>
            <person name="Kyrpides N."/>
            <person name="Mavromatis K."/>
            <person name="Ivanova N."/>
            <person name="Mikhailova N."/>
            <person name="Pagani I."/>
            <person name="Teshima H."/>
            <person name="Detter J.C."/>
            <person name="Tapia R."/>
            <person name="Han C."/>
            <person name="Land M."/>
            <person name="Hauser L."/>
            <person name="Markowitz V."/>
            <person name="Cheng J.-F."/>
            <person name="Hugenholtz P."/>
            <person name="Woyke T."/>
            <person name="Wu D."/>
            <person name="Gronow S."/>
            <person name="Wellnitz S."/>
            <person name="Brambilla E."/>
            <person name="Klenk H.-P."/>
            <person name="Eisen J.A."/>
        </authorList>
    </citation>
    <scope>NUCLEOTIDE SEQUENCE [LARGE SCALE GENOMIC DNA]</scope>
    <source>
        <strain evidence="2">DSM 12168 / CIP 105900 / DD5/3</strain>
    </source>
</reference>
<dbReference type="STRING" id="906968.Trebr_0160"/>
<keyword evidence="2" id="KW-1185">Reference proteome</keyword>
<dbReference type="OrthoDB" id="5325609at2"/>
<dbReference type="eggNOG" id="COG3153">
    <property type="taxonomic scope" value="Bacteria"/>
</dbReference>
<gene>
    <name evidence="1" type="ordered locus">Trebr_0160</name>
</gene>
<protein>
    <recommendedName>
        <fullName evidence="3">DUF3781 domain-containing protein</fullName>
    </recommendedName>
</protein>
<sequence>MDNTESIDVLRNHVRHVHTTPLGAERIKRNLGLSVPDVVAWCRNKILDSRSRITRRGKNWYVLTDDCEITVNAYSYTVITAHTIEASVTIVECI</sequence>
<dbReference type="RefSeq" id="WP_013757330.1">
    <property type="nucleotide sequence ID" value="NC_015500.1"/>
</dbReference>
<evidence type="ECO:0000313" key="1">
    <source>
        <dbReference type="EMBL" id="AEE15611.1"/>
    </source>
</evidence>
<dbReference type="Proteomes" id="UP000006546">
    <property type="component" value="Chromosome"/>
</dbReference>
<dbReference type="InterPro" id="IPR024229">
    <property type="entry name" value="DUF3781"/>
</dbReference>